<accession>A0A4R0RG14</accession>
<feature type="domain" description="25S rRNA (uridine-N(3))-methyltransferase BMT5-like" evidence="2">
    <location>
        <begin position="68"/>
        <end position="106"/>
    </location>
</feature>
<feature type="region of interest" description="Disordered" evidence="1">
    <location>
        <begin position="1"/>
        <end position="58"/>
    </location>
</feature>
<proteinExistence type="predicted"/>
<sequence length="272" mass="29984">MAKSGGKKGSLKTALSNQQTRLKKKQEAAQAARLSEQKGKKIPQAKDPKAAALQSPPTVPFAPSDKILLVGEGNFSFAHALIVDPPESLRYLPPENIIATAYDQIKRKNATKSRGIADQDRNILSNQVLLLGFLRSASQFLTHGPVPKVHSSKGKDRQDDAEDDGENDEEGRDGSPVQEVASRGRILVTLRNVAPYTLWDLPRLAKKPPPPQSSKDAANPTYMQLRSFKFHRSMWKGYEHRMTKGERAHGSGTTGQGGEDRTWEFCMAPKPH</sequence>
<feature type="domain" description="25S rRNA (uridine-N(3))-methyltransferase BMT5-like" evidence="2">
    <location>
        <begin position="114"/>
        <end position="241"/>
    </location>
</feature>
<feature type="region of interest" description="Disordered" evidence="1">
    <location>
        <begin position="144"/>
        <end position="183"/>
    </location>
</feature>
<dbReference type="AlphaFoldDB" id="A0A4R0RG14"/>
<protein>
    <recommendedName>
        <fullName evidence="2">25S rRNA (uridine-N(3))-methyltransferase BMT5-like domain-containing protein</fullName>
    </recommendedName>
</protein>
<dbReference type="OrthoDB" id="273345at2759"/>
<comment type="caution">
    <text evidence="3">The sequence shown here is derived from an EMBL/GenBank/DDBJ whole genome shotgun (WGS) entry which is preliminary data.</text>
</comment>
<evidence type="ECO:0000313" key="4">
    <source>
        <dbReference type="Proteomes" id="UP000292702"/>
    </source>
</evidence>
<evidence type="ECO:0000313" key="3">
    <source>
        <dbReference type="EMBL" id="TCD62628.1"/>
    </source>
</evidence>
<dbReference type="Proteomes" id="UP000292702">
    <property type="component" value="Unassembled WGS sequence"/>
</dbReference>
<dbReference type="STRING" id="92696.A0A4R0RG14"/>
<name>A0A4R0RG14_9APHY</name>
<keyword evidence="4" id="KW-1185">Reference proteome</keyword>
<dbReference type="GO" id="GO:0070042">
    <property type="term" value="F:rRNA (uridine-N3-)-methyltransferase activity"/>
    <property type="evidence" value="ECO:0007669"/>
    <property type="project" value="InterPro"/>
</dbReference>
<reference evidence="3 4" key="1">
    <citation type="submission" date="2018-11" db="EMBL/GenBank/DDBJ databases">
        <title>Genome assembly of Steccherinum ochraceum LE-BIN_3174, the white-rot fungus of the Steccherinaceae family (The Residual Polyporoid clade, Polyporales, Basidiomycota).</title>
        <authorList>
            <person name="Fedorova T.V."/>
            <person name="Glazunova O.A."/>
            <person name="Landesman E.O."/>
            <person name="Moiseenko K.V."/>
            <person name="Psurtseva N.V."/>
            <person name="Savinova O.S."/>
            <person name="Shakhova N.V."/>
            <person name="Tyazhelova T.V."/>
            <person name="Vasina D.V."/>
        </authorList>
    </citation>
    <scope>NUCLEOTIDE SEQUENCE [LARGE SCALE GENOMIC DNA]</scope>
    <source>
        <strain evidence="3 4">LE-BIN_3174</strain>
    </source>
</reference>
<evidence type="ECO:0000256" key="1">
    <source>
        <dbReference type="SAM" id="MobiDB-lite"/>
    </source>
</evidence>
<feature type="compositionally biased region" description="Acidic residues" evidence="1">
    <location>
        <begin position="159"/>
        <end position="171"/>
    </location>
</feature>
<feature type="compositionally biased region" description="Basic residues" evidence="1">
    <location>
        <begin position="1"/>
        <end position="10"/>
    </location>
</feature>
<gene>
    <name evidence="3" type="ORF">EIP91_006612</name>
</gene>
<dbReference type="InterPro" id="IPR019446">
    <property type="entry name" value="BMT5-like"/>
</dbReference>
<dbReference type="GO" id="GO:0070475">
    <property type="term" value="P:rRNA base methylation"/>
    <property type="evidence" value="ECO:0007669"/>
    <property type="project" value="InterPro"/>
</dbReference>
<feature type="compositionally biased region" description="Basic and acidic residues" evidence="1">
    <location>
        <begin position="35"/>
        <end position="49"/>
    </location>
</feature>
<dbReference type="Pfam" id="PF10354">
    <property type="entry name" value="BMT5-like"/>
    <property type="match status" value="2"/>
</dbReference>
<evidence type="ECO:0000259" key="2">
    <source>
        <dbReference type="Pfam" id="PF10354"/>
    </source>
</evidence>
<dbReference type="EMBL" id="RWJN01000356">
    <property type="protein sequence ID" value="TCD62628.1"/>
    <property type="molecule type" value="Genomic_DNA"/>
</dbReference>
<organism evidence="3 4">
    <name type="scientific">Steccherinum ochraceum</name>
    <dbReference type="NCBI Taxonomy" id="92696"/>
    <lineage>
        <taxon>Eukaryota</taxon>
        <taxon>Fungi</taxon>
        <taxon>Dikarya</taxon>
        <taxon>Basidiomycota</taxon>
        <taxon>Agaricomycotina</taxon>
        <taxon>Agaricomycetes</taxon>
        <taxon>Polyporales</taxon>
        <taxon>Steccherinaceae</taxon>
        <taxon>Steccherinum</taxon>
    </lineage>
</organism>